<reference evidence="2" key="1">
    <citation type="journal article" date="2019" name="Int. J. Syst. Evol. Microbiol.">
        <title>The Global Catalogue of Microorganisms (GCM) 10K type strain sequencing project: providing services to taxonomists for standard genome sequencing and annotation.</title>
        <authorList>
            <consortium name="The Broad Institute Genomics Platform"/>
            <consortium name="The Broad Institute Genome Sequencing Center for Infectious Disease"/>
            <person name="Wu L."/>
            <person name="Ma J."/>
        </authorList>
    </citation>
    <scope>NUCLEOTIDE SEQUENCE [LARGE SCALE GENOMIC DNA]</scope>
    <source>
        <strain evidence="2">JCM 15089</strain>
    </source>
</reference>
<keyword evidence="2" id="KW-1185">Reference proteome</keyword>
<name>A0ABP3P4J8_9PROT</name>
<gene>
    <name evidence="1" type="ORF">GCM10008942_05860</name>
</gene>
<comment type="caution">
    <text evidence="1">The sequence shown here is derived from an EMBL/GenBank/DDBJ whole genome shotgun (WGS) entry which is preliminary data.</text>
</comment>
<evidence type="ECO:0000313" key="1">
    <source>
        <dbReference type="EMBL" id="GAA0560203.1"/>
    </source>
</evidence>
<evidence type="ECO:0000313" key="2">
    <source>
        <dbReference type="Proteomes" id="UP001499951"/>
    </source>
</evidence>
<accession>A0ABP3P4J8</accession>
<dbReference type="EMBL" id="BAAADD010000001">
    <property type="protein sequence ID" value="GAA0560203.1"/>
    <property type="molecule type" value="Genomic_DNA"/>
</dbReference>
<sequence>MTRAQTIITANKVVSNWGNWQTGNMPPAAFPLSKRRGRCLKFGTAIRWRLVQFEACGLKCRLVIGFNLPKETYVATLAVEQDRDMSVLLSYEFHGTHPGWHIHGACGDVNGIPEGSLRGQWQRRFPKPRGRHRRGVFGVSDDGTAFQVADEFFQLHNEDGTLPL</sequence>
<proteinExistence type="predicted"/>
<organism evidence="1 2">
    <name type="scientific">Rhizomicrobium electricum</name>
    <dbReference type="NCBI Taxonomy" id="480070"/>
    <lineage>
        <taxon>Bacteria</taxon>
        <taxon>Pseudomonadati</taxon>
        <taxon>Pseudomonadota</taxon>
        <taxon>Alphaproteobacteria</taxon>
        <taxon>Micropepsales</taxon>
        <taxon>Micropepsaceae</taxon>
        <taxon>Rhizomicrobium</taxon>
    </lineage>
</organism>
<protein>
    <submittedName>
        <fullName evidence="1">Uncharacterized protein</fullName>
    </submittedName>
</protein>
<dbReference type="Proteomes" id="UP001499951">
    <property type="component" value="Unassembled WGS sequence"/>
</dbReference>
<dbReference type="RefSeq" id="WP_166931581.1">
    <property type="nucleotide sequence ID" value="NZ_BAAADD010000001.1"/>
</dbReference>